<comment type="caution">
    <text evidence="2">The sequence shown here is derived from an EMBL/GenBank/DDBJ whole genome shotgun (WGS) entry which is preliminary data.</text>
</comment>
<evidence type="ECO:0000313" key="2">
    <source>
        <dbReference type="EMBL" id="CAD6187604.1"/>
    </source>
</evidence>
<accession>A0A8S1GX77</accession>
<dbReference type="AlphaFoldDB" id="A0A8S1GX77"/>
<evidence type="ECO:0000256" key="1">
    <source>
        <dbReference type="SAM" id="MobiDB-lite"/>
    </source>
</evidence>
<dbReference type="EMBL" id="CAJGYM010000006">
    <property type="protein sequence ID" value="CAD6187604.1"/>
    <property type="molecule type" value="Genomic_DNA"/>
</dbReference>
<feature type="region of interest" description="Disordered" evidence="1">
    <location>
        <begin position="421"/>
        <end position="440"/>
    </location>
</feature>
<organism evidence="2 3">
    <name type="scientific">Caenorhabditis auriculariae</name>
    <dbReference type="NCBI Taxonomy" id="2777116"/>
    <lineage>
        <taxon>Eukaryota</taxon>
        <taxon>Metazoa</taxon>
        <taxon>Ecdysozoa</taxon>
        <taxon>Nematoda</taxon>
        <taxon>Chromadorea</taxon>
        <taxon>Rhabditida</taxon>
        <taxon>Rhabditina</taxon>
        <taxon>Rhabditomorpha</taxon>
        <taxon>Rhabditoidea</taxon>
        <taxon>Rhabditidae</taxon>
        <taxon>Peloderinae</taxon>
        <taxon>Caenorhabditis</taxon>
    </lineage>
</organism>
<evidence type="ECO:0000313" key="3">
    <source>
        <dbReference type="Proteomes" id="UP000835052"/>
    </source>
</evidence>
<name>A0A8S1GX77_9PELO</name>
<feature type="region of interest" description="Disordered" evidence="1">
    <location>
        <begin position="119"/>
        <end position="160"/>
    </location>
</feature>
<proteinExistence type="predicted"/>
<feature type="region of interest" description="Disordered" evidence="1">
    <location>
        <begin position="471"/>
        <end position="500"/>
    </location>
</feature>
<feature type="region of interest" description="Disordered" evidence="1">
    <location>
        <begin position="1"/>
        <end position="22"/>
    </location>
</feature>
<feature type="compositionally biased region" description="Basic and acidic residues" evidence="1">
    <location>
        <begin position="1"/>
        <end position="12"/>
    </location>
</feature>
<feature type="region of interest" description="Disordered" evidence="1">
    <location>
        <begin position="45"/>
        <end position="73"/>
    </location>
</feature>
<protein>
    <submittedName>
        <fullName evidence="2">Uncharacterized protein</fullName>
    </submittedName>
</protein>
<reference evidence="2" key="1">
    <citation type="submission" date="2020-10" db="EMBL/GenBank/DDBJ databases">
        <authorList>
            <person name="Kikuchi T."/>
        </authorList>
    </citation>
    <scope>NUCLEOTIDE SEQUENCE</scope>
    <source>
        <strain evidence="2">NKZ352</strain>
    </source>
</reference>
<feature type="compositionally biased region" description="Polar residues" evidence="1">
    <location>
        <begin position="131"/>
        <end position="148"/>
    </location>
</feature>
<keyword evidence="3" id="KW-1185">Reference proteome</keyword>
<gene>
    <name evidence="2" type="ORF">CAUJ_LOCUS3523</name>
</gene>
<dbReference type="Proteomes" id="UP000835052">
    <property type="component" value="Unassembled WGS sequence"/>
</dbReference>
<sequence length="500" mass="56754">MCNMARKRDDAQRGPSVLPHPGLGIIKTLVKTLNEVRDMMLTWREKGRRPTRTVNESHGDKKKTPQVPETHPQMRNAFDVRNVIENTMDLLSKLSAAPDSESQGPQIKTLNGLRDMCQPGEERGRRHRGTVNESSMATKWRHSSTGTHPQVLPHPGLGNRKDTVKTLNELRDMCNIWRGEKGTTPNEDRECRAHGDEIEDAYSSWNSSPVKTLNELRDMCNIWRGKREDAQRGPFCRTPDSESQDTVKMLNELRDMCNMARREDAQRGPFCRTPDSESQDTVKTLNEVRDMCNMARKKEDAQRGPFCRTPDSESQDTVKTLNELRDMCNMARKKGRRPTRTVNENHGDEIEDATVPGTHPQTLNELRDMCNMARKKGRRPTRTVNENHGDEIEDATVPGTHPQTLNELRDMCNMARKKEDAQRGTVNENHGDEIEDATVPGTHPQVLHTPDSESQDTVKTLNEVRDMCNMARKKGGRPTRTVNENHGDEIEDATVPGTHP</sequence>